<reference evidence="3 4" key="1">
    <citation type="submission" date="2017-06" db="EMBL/GenBank/DDBJ databases">
        <title>Ensifer strains isolated from leguminous trees and herbs display diverse denitrification phenotypes with some acting as strong N2O sinks.</title>
        <authorList>
            <person name="Woliy K."/>
            <person name="Mania D."/>
            <person name="Bakken L.R."/>
            <person name="Frostegard A."/>
        </authorList>
    </citation>
    <scope>NUCLEOTIDE SEQUENCE [LARGE SCALE GENOMIC DNA]</scope>
    <source>
        <strain evidence="3 4">AC50a</strain>
    </source>
</reference>
<dbReference type="PIRSF" id="PIRSF017082">
    <property type="entry name" value="YflP"/>
    <property type="match status" value="1"/>
</dbReference>
<feature type="chain" id="PRO_5014374908" description="Tripartite tricarboxylate transporter substrate binding protein" evidence="2">
    <location>
        <begin position="24"/>
        <end position="318"/>
    </location>
</feature>
<dbReference type="EMBL" id="NJGD01000026">
    <property type="protein sequence ID" value="PJR09885.1"/>
    <property type="molecule type" value="Genomic_DNA"/>
</dbReference>
<feature type="signal peptide" evidence="2">
    <location>
        <begin position="1"/>
        <end position="23"/>
    </location>
</feature>
<dbReference type="PANTHER" id="PTHR42928">
    <property type="entry name" value="TRICARBOXYLATE-BINDING PROTEIN"/>
    <property type="match status" value="1"/>
</dbReference>
<name>A0A2J0YU23_RHIML</name>
<evidence type="ECO:0008006" key="5">
    <source>
        <dbReference type="Google" id="ProtNLM"/>
    </source>
</evidence>
<evidence type="ECO:0000313" key="3">
    <source>
        <dbReference type="EMBL" id="PJR09885.1"/>
    </source>
</evidence>
<protein>
    <recommendedName>
        <fullName evidence="5">Tripartite tricarboxylate transporter substrate binding protein</fullName>
    </recommendedName>
</protein>
<dbReference type="RefSeq" id="WP_100674694.1">
    <property type="nucleotide sequence ID" value="NZ_NJGD01000026.1"/>
</dbReference>
<dbReference type="AlphaFoldDB" id="A0A2J0YU23"/>
<evidence type="ECO:0000256" key="2">
    <source>
        <dbReference type="SAM" id="SignalP"/>
    </source>
</evidence>
<comment type="similarity">
    <text evidence="1">Belongs to the UPF0065 (bug) family.</text>
</comment>
<dbReference type="InterPro" id="IPR042100">
    <property type="entry name" value="Bug_dom1"/>
</dbReference>
<proteinExistence type="inferred from homology"/>
<organism evidence="3 4">
    <name type="scientific">Rhizobium meliloti</name>
    <name type="common">Ensifer meliloti</name>
    <name type="synonym">Sinorhizobium meliloti</name>
    <dbReference type="NCBI Taxonomy" id="382"/>
    <lineage>
        <taxon>Bacteria</taxon>
        <taxon>Pseudomonadati</taxon>
        <taxon>Pseudomonadota</taxon>
        <taxon>Alphaproteobacteria</taxon>
        <taxon>Hyphomicrobiales</taxon>
        <taxon>Rhizobiaceae</taxon>
        <taxon>Sinorhizobium/Ensifer group</taxon>
        <taxon>Sinorhizobium</taxon>
    </lineage>
</organism>
<dbReference type="SUPFAM" id="SSF53850">
    <property type="entry name" value="Periplasmic binding protein-like II"/>
    <property type="match status" value="1"/>
</dbReference>
<gene>
    <name evidence="3" type="ORF">CEJ86_30185</name>
</gene>
<accession>A0A2J0YU23</accession>
<evidence type="ECO:0000256" key="1">
    <source>
        <dbReference type="ARBA" id="ARBA00006987"/>
    </source>
</evidence>
<dbReference type="InterPro" id="IPR005064">
    <property type="entry name" value="BUG"/>
</dbReference>
<dbReference type="PANTHER" id="PTHR42928:SF5">
    <property type="entry name" value="BLR1237 PROTEIN"/>
    <property type="match status" value="1"/>
</dbReference>
<dbReference type="Pfam" id="PF03401">
    <property type="entry name" value="TctC"/>
    <property type="match status" value="1"/>
</dbReference>
<comment type="caution">
    <text evidence="3">The sequence shown here is derived from an EMBL/GenBank/DDBJ whole genome shotgun (WGS) entry which is preliminary data.</text>
</comment>
<evidence type="ECO:0000313" key="4">
    <source>
        <dbReference type="Proteomes" id="UP000231987"/>
    </source>
</evidence>
<keyword evidence="2" id="KW-0732">Signal</keyword>
<dbReference type="Gene3D" id="3.40.190.10">
    <property type="entry name" value="Periplasmic binding protein-like II"/>
    <property type="match status" value="1"/>
</dbReference>
<sequence length="318" mass="33032">MNMIKKTIAAFAALACLTTTADAADFPTKPVTMVIPFVPGGSTDPVGRFLASALQQKWGQPVVVSNKPGAGSTIGNAEVAKAKGDGYTILFTTAAFTTAAATFKSLNYNSKTDLIPVAITSSSPYVVVGSSKLKANTPSELKELAKSRELFLATAGLGSSAHFAGELFLKALGAKSKAIHYKGSSEAMLDMVAGRSDIYVGSVSAAVENVKSGQVRGLAILGDSRSEALPDVPTTQELGLDAAAFQWFGVFAPKGTPPEIVEKINADVNEAMSTAAGQEISRKFGATVKTMSVAEFGAFVHKEIDTWTALSNELGVAQ</sequence>
<dbReference type="CDD" id="cd07012">
    <property type="entry name" value="PBP2_Bug_TTT"/>
    <property type="match status" value="1"/>
</dbReference>
<dbReference type="Gene3D" id="3.40.190.150">
    <property type="entry name" value="Bordetella uptake gene, domain 1"/>
    <property type="match status" value="1"/>
</dbReference>
<dbReference type="Proteomes" id="UP000231987">
    <property type="component" value="Unassembled WGS sequence"/>
</dbReference>